<dbReference type="PANTHER" id="PTHR43278">
    <property type="entry name" value="NAD(P)H-DEPENDENT FMN-CONTAINING OXIDOREDUCTASE YWQN-RELATED"/>
    <property type="match status" value="1"/>
</dbReference>
<dbReference type="SUPFAM" id="SSF52218">
    <property type="entry name" value="Flavoproteins"/>
    <property type="match status" value="1"/>
</dbReference>
<reference evidence="4 5" key="1">
    <citation type="submission" date="2024-08" db="EMBL/GenBank/DDBJ databases">
        <title>Whole-genome sequencing of halo(alkali)philic microorganisms from hypersaline lakes.</title>
        <authorList>
            <person name="Sorokin D.Y."/>
            <person name="Merkel A.Y."/>
            <person name="Messina E."/>
            <person name="Yakimov M."/>
        </authorList>
    </citation>
    <scope>NUCLEOTIDE SEQUENCE [LARGE SCALE GENOMIC DNA]</scope>
    <source>
        <strain evidence="4 5">AB-hyl4</strain>
    </source>
</reference>
<keyword evidence="1" id="KW-0285">Flavoprotein</keyword>
<dbReference type="Proteomes" id="UP001575105">
    <property type="component" value="Unassembled WGS sequence"/>
</dbReference>
<dbReference type="PANTHER" id="PTHR43278:SF4">
    <property type="entry name" value="NAD(P)H-DEPENDENT FMN-CONTAINING OXIDOREDUCTASE YWQN-RELATED"/>
    <property type="match status" value="1"/>
</dbReference>
<evidence type="ECO:0000256" key="1">
    <source>
        <dbReference type="ARBA" id="ARBA00022630"/>
    </source>
</evidence>
<protein>
    <submittedName>
        <fullName evidence="4">Flavodoxin family protein</fullName>
    </submittedName>
</protein>
<proteinExistence type="predicted"/>
<evidence type="ECO:0000256" key="2">
    <source>
        <dbReference type="ARBA" id="ARBA00022643"/>
    </source>
</evidence>
<keyword evidence="5" id="KW-1185">Reference proteome</keyword>
<dbReference type="RefSeq" id="WP_425347381.1">
    <property type="nucleotide sequence ID" value="NZ_JBGUBD010000023.1"/>
</dbReference>
<dbReference type="InterPro" id="IPR029039">
    <property type="entry name" value="Flavoprotein-like_sf"/>
</dbReference>
<evidence type="ECO:0000313" key="5">
    <source>
        <dbReference type="Proteomes" id="UP001575105"/>
    </source>
</evidence>
<dbReference type="InterPro" id="IPR005025">
    <property type="entry name" value="FMN_Rdtase-like_dom"/>
</dbReference>
<dbReference type="EMBL" id="JBGUBD010000023">
    <property type="protein sequence ID" value="MFA9480461.1"/>
    <property type="molecule type" value="Genomic_DNA"/>
</dbReference>
<name>A0ABV4UBY9_9BACT</name>
<organism evidence="4 5">
    <name type="scientific">Natronomicrosphaera hydrolytica</name>
    <dbReference type="NCBI Taxonomy" id="3242702"/>
    <lineage>
        <taxon>Bacteria</taxon>
        <taxon>Pseudomonadati</taxon>
        <taxon>Planctomycetota</taxon>
        <taxon>Phycisphaerae</taxon>
        <taxon>Phycisphaerales</taxon>
        <taxon>Phycisphaeraceae</taxon>
        <taxon>Natronomicrosphaera</taxon>
    </lineage>
</organism>
<dbReference type="Gene3D" id="3.40.50.360">
    <property type="match status" value="1"/>
</dbReference>
<feature type="domain" description="NADPH-dependent FMN reductase-like" evidence="3">
    <location>
        <begin position="6"/>
        <end position="116"/>
    </location>
</feature>
<sequence length="214" mass="24020">MSEARKLLVLVGSPRRDGNTAMLAEGVQRGAAASGTQATLRFADDYITDFLRDCRTCRRSDGECAISDRFRTLFLEDFLPADGVVFCTPIYWYGMSGQTKTFFDRTFCYYAGSYPQSEEVLEAMCRKRIGLVLASEETYPGAALGIIHQIQEFSRYTHSEFVGTVGGIGNRRGEVAHDPRDPMRGAERLGREMFTRHYADYRADTPRSTGVWCG</sequence>
<evidence type="ECO:0000313" key="4">
    <source>
        <dbReference type="EMBL" id="MFA9480461.1"/>
    </source>
</evidence>
<accession>A0ABV4UBY9</accession>
<evidence type="ECO:0000259" key="3">
    <source>
        <dbReference type="Pfam" id="PF03358"/>
    </source>
</evidence>
<comment type="caution">
    <text evidence="4">The sequence shown here is derived from an EMBL/GenBank/DDBJ whole genome shotgun (WGS) entry which is preliminary data.</text>
</comment>
<keyword evidence="2" id="KW-0288">FMN</keyword>
<dbReference type="Pfam" id="PF03358">
    <property type="entry name" value="FMN_red"/>
    <property type="match status" value="1"/>
</dbReference>
<dbReference type="InterPro" id="IPR051796">
    <property type="entry name" value="ISF_SsuE-like"/>
</dbReference>
<gene>
    <name evidence="4" type="ORF">ACERK3_19515</name>
</gene>